<evidence type="ECO:0000313" key="2">
    <source>
        <dbReference type="Proteomes" id="UP001324380"/>
    </source>
</evidence>
<evidence type="ECO:0000313" key="1">
    <source>
        <dbReference type="EMBL" id="WPU91480.1"/>
    </source>
</evidence>
<dbReference type="Gene3D" id="2.60.40.2340">
    <property type="match status" value="1"/>
</dbReference>
<sequence length="327" mass="35739">MKKIKLFFSVILLGVSVLVTSCKKEYQKTPYHAIESFTVTDSAGSPLKAAIIGDSILLYWPPFANTPASITPKITISEGAGINPASGAPVSFSTNTVYTVTAQDGSKKTYKFYPMINLPAPVFEVGSSDFLQIAGYIIIKGQYFVADTSQTHLYLVNAGEKKFSLPLANDGSFIFNSTAILSQIPADGTIDTGYYKLRMISGKNTVTKGPFHIAPPNIYDVFKGFIFNEEGKTLKAGDQLSISYSTVAVLKKYYPKTMAITLLVTPENGSPDVKYNIALSSRTDNKLTFQLPQNIITGSLSNLQVTYDGDQFAPFDWYPDKPTMITK</sequence>
<keyword evidence="2" id="KW-1185">Reference proteome</keyword>
<dbReference type="Proteomes" id="UP001324380">
    <property type="component" value="Chromosome"/>
</dbReference>
<accession>A0ABZ0TJW7</accession>
<dbReference type="PROSITE" id="PS51257">
    <property type="entry name" value="PROKAR_LIPOPROTEIN"/>
    <property type="match status" value="1"/>
</dbReference>
<dbReference type="EMBL" id="CP139558">
    <property type="protein sequence ID" value="WPU91480.1"/>
    <property type="molecule type" value="Genomic_DNA"/>
</dbReference>
<evidence type="ECO:0008006" key="3">
    <source>
        <dbReference type="Google" id="ProtNLM"/>
    </source>
</evidence>
<gene>
    <name evidence="1" type="ORF">SNE25_19360</name>
</gene>
<reference evidence="1 2" key="1">
    <citation type="submission" date="2023-11" db="EMBL/GenBank/DDBJ databases">
        <title>Analysis of the Genomes of Mucilaginibacter gossypii cycad 4 and M. sabulilitoris SNA2: microbes with the potential for plant growth promotion.</title>
        <authorList>
            <person name="Hirsch A.M."/>
            <person name="Humm E."/>
            <person name="Rubbi M."/>
            <person name="Del Vecchio G."/>
            <person name="Ha S.M."/>
            <person name="Pellegrini M."/>
            <person name="Gunsalus R.P."/>
        </authorList>
    </citation>
    <scope>NUCLEOTIDE SEQUENCE [LARGE SCALE GENOMIC DNA]</scope>
    <source>
        <strain evidence="1 2">SNA2</strain>
    </source>
</reference>
<protein>
    <recommendedName>
        <fullName evidence="3">DUF5018 domain-containing protein</fullName>
    </recommendedName>
</protein>
<organism evidence="1 2">
    <name type="scientific">Mucilaginibacter sabulilitoris</name>
    <dbReference type="NCBI Taxonomy" id="1173583"/>
    <lineage>
        <taxon>Bacteria</taxon>
        <taxon>Pseudomonadati</taxon>
        <taxon>Bacteroidota</taxon>
        <taxon>Sphingobacteriia</taxon>
        <taxon>Sphingobacteriales</taxon>
        <taxon>Sphingobacteriaceae</taxon>
        <taxon>Mucilaginibacter</taxon>
    </lineage>
</organism>
<proteinExistence type="predicted"/>
<name>A0ABZ0TJW7_9SPHI</name>
<dbReference type="RefSeq" id="WP_321560646.1">
    <property type="nucleotide sequence ID" value="NZ_CP139558.1"/>
</dbReference>